<evidence type="ECO:0000313" key="4">
    <source>
        <dbReference type="Proteomes" id="UP000010880"/>
    </source>
</evidence>
<sequence>MIIDNNQNKCLNGIIVLVTFSILFTVGYLGSIVYDQWQSGKLKTRVEQAMVQVNQYVNQTKDKEDTKEEKSNQFVIEEKNKEKEDISPKQQQGNVNKQATVTKEAVKVNKTQQKEKITIEVQTIDKTWYSIQIDGESKFKGIVNKGEVKRFSGKKIKLKIGNAAGVKVVKNNKVYGPFGKEGEVITKVFSASLNE</sequence>
<evidence type="ECO:0000259" key="2">
    <source>
        <dbReference type="Pfam" id="PF13464"/>
    </source>
</evidence>
<dbReference type="RefSeq" id="WP_015326441.1">
    <property type="nucleotide sequence ID" value="NC_019978.1"/>
</dbReference>
<dbReference type="AlphaFoldDB" id="L0K6R1"/>
<dbReference type="PANTHER" id="PTHR34475">
    <property type="match status" value="1"/>
</dbReference>
<dbReference type="OrthoDB" id="9797543at2"/>
<proteinExistence type="predicted"/>
<evidence type="ECO:0000313" key="3">
    <source>
        <dbReference type="EMBL" id="AGB40716.1"/>
    </source>
</evidence>
<keyword evidence="1" id="KW-0812">Transmembrane</keyword>
<gene>
    <name evidence="3" type="ordered locus">Halha_0743</name>
</gene>
<evidence type="ECO:0000256" key="1">
    <source>
        <dbReference type="SAM" id="Phobius"/>
    </source>
</evidence>
<feature type="domain" description="Cytoskeleton protein RodZ-like C-terminal" evidence="2">
    <location>
        <begin position="122"/>
        <end position="184"/>
    </location>
</feature>
<protein>
    <recommendedName>
        <fullName evidence="2">Cytoskeleton protein RodZ-like C-terminal domain-containing protein</fullName>
    </recommendedName>
</protein>
<dbReference type="EMBL" id="CP003359">
    <property type="protein sequence ID" value="AGB40716.1"/>
    <property type="molecule type" value="Genomic_DNA"/>
</dbReference>
<keyword evidence="1" id="KW-1133">Transmembrane helix</keyword>
<keyword evidence="4" id="KW-1185">Reference proteome</keyword>
<dbReference type="HOGENOM" id="CLU_1394636_0_0_9"/>
<organism evidence="3 4">
    <name type="scientific">Halobacteroides halobius (strain ATCC 35273 / DSM 5150 / MD-1)</name>
    <dbReference type="NCBI Taxonomy" id="748449"/>
    <lineage>
        <taxon>Bacteria</taxon>
        <taxon>Bacillati</taxon>
        <taxon>Bacillota</taxon>
        <taxon>Clostridia</taxon>
        <taxon>Halanaerobiales</taxon>
        <taxon>Halobacteroidaceae</taxon>
        <taxon>Halobacteroides</taxon>
    </lineage>
</organism>
<dbReference type="PANTHER" id="PTHR34475:SF1">
    <property type="entry name" value="CYTOSKELETON PROTEIN RODZ"/>
    <property type="match status" value="1"/>
</dbReference>
<name>L0K6R1_HALHC</name>
<accession>L0K6R1</accession>
<keyword evidence="1" id="KW-0472">Membrane</keyword>
<dbReference type="InterPro" id="IPR025194">
    <property type="entry name" value="RodZ-like_C"/>
</dbReference>
<dbReference type="KEGG" id="hhl:Halha_0743"/>
<feature type="transmembrane region" description="Helical" evidence="1">
    <location>
        <begin position="14"/>
        <end position="34"/>
    </location>
</feature>
<reference evidence="4" key="1">
    <citation type="submission" date="2012-02" db="EMBL/GenBank/DDBJ databases">
        <title>The complete genome of Halobacteroides halobius DSM 5150.</title>
        <authorList>
            <person name="Lucas S."/>
            <person name="Copeland A."/>
            <person name="Lapidus A."/>
            <person name="Glavina del Rio T."/>
            <person name="Dalin E."/>
            <person name="Tice H."/>
            <person name="Bruce D."/>
            <person name="Goodwin L."/>
            <person name="Pitluck S."/>
            <person name="Peters L."/>
            <person name="Mikhailova N."/>
            <person name="Gu W."/>
            <person name="Kyrpides N."/>
            <person name="Mavromatis K."/>
            <person name="Ivanova N."/>
            <person name="Brettin T."/>
            <person name="Detter J.C."/>
            <person name="Han C."/>
            <person name="Larimer F."/>
            <person name="Land M."/>
            <person name="Hauser L."/>
            <person name="Markowitz V."/>
            <person name="Cheng J.-F."/>
            <person name="Hugenholtz P."/>
            <person name="Woyke T."/>
            <person name="Wu D."/>
            <person name="Tindall B."/>
            <person name="Pomrenke H."/>
            <person name="Brambilla E."/>
            <person name="Klenk H.-P."/>
            <person name="Eisen J.A."/>
        </authorList>
    </citation>
    <scope>NUCLEOTIDE SEQUENCE [LARGE SCALE GENOMIC DNA]</scope>
    <source>
        <strain evidence="4">ATCC 35273 / DSM 5150 / MD-1</strain>
    </source>
</reference>
<dbReference type="eggNOG" id="COG1426">
    <property type="taxonomic scope" value="Bacteria"/>
</dbReference>
<dbReference type="InterPro" id="IPR050400">
    <property type="entry name" value="Bact_Cytoskel_RodZ"/>
</dbReference>
<dbReference type="Pfam" id="PF13464">
    <property type="entry name" value="RodZ_C"/>
    <property type="match status" value="1"/>
</dbReference>
<dbReference type="Proteomes" id="UP000010880">
    <property type="component" value="Chromosome"/>
</dbReference>
<dbReference type="STRING" id="748449.Halha_0743"/>